<keyword evidence="2" id="KW-1133">Transmembrane helix</keyword>
<feature type="region of interest" description="Disordered" evidence="1">
    <location>
        <begin position="195"/>
        <end position="241"/>
    </location>
</feature>
<reference evidence="3" key="1">
    <citation type="submission" date="2018-05" db="EMBL/GenBank/DDBJ databases">
        <authorList>
            <person name="Lanie J.A."/>
            <person name="Ng W.-L."/>
            <person name="Kazmierczak K.M."/>
            <person name="Andrzejewski T.M."/>
            <person name="Davidsen T.M."/>
            <person name="Wayne K.J."/>
            <person name="Tettelin H."/>
            <person name="Glass J.I."/>
            <person name="Rusch D."/>
            <person name="Podicherti R."/>
            <person name="Tsui H.-C.T."/>
            <person name="Winkler M.E."/>
        </authorList>
    </citation>
    <scope>NUCLEOTIDE SEQUENCE</scope>
</reference>
<evidence type="ECO:0000313" key="3">
    <source>
        <dbReference type="EMBL" id="SVC17562.1"/>
    </source>
</evidence>
<evidence type="ECO:0000256" key="2">
    <source>
        <dbReference type="SAM" id="Phobius"/>
    </source>
</evidence>
<dbReference type="EMBL" id="UINC01077438">
    <property type="protein sequence ID" value="SVC17562.1"/>
    <property type="molecule type" value="Genomic_DNA"/>
</dbReference>
<feature type="non-terminal residue" evidence="3">
    <location>
        <position position="241"/>
    </location>
</feature>
<keyword evidence="2" id="KW-0812">Transmembrane</keyword>
<protein>
    <submittedName>
        <fullName evidence="3">Uncharacterized protein</fullName>
    </submittedName>
</protein>
<proteinExistence type="predicted"/>
<keyword evidence="2" id="KW-0472">Membrane</keyword>
<dbReference type="AlphaFoldDB" id="A0A382K258"/>
<sequence length="241" mass="27307">MFLAILTFIAALTISGVAIYYSVAGLAAIFAAALVPIIIMGVTLELGKLITVVWLHRNWKRAVWWLKSYLTIAVVILMFITSMGIFGYLSKAHIEQTSMSIEQVAQIESLDEKLIRSDAKIVRWTNEIDRLLKGDDVRVDTLVEKEQLALTKIYARINDEKTLSKDQADREIGLHNADVQVAQKQADKEINLQTAEKESARTQANTEIELHNADKKSTEELADREIKLQNDRLDQARERKE</sequence>
<feature type="transmembrane region" description="Helical" evidence="2">
    <location>
        <begin position="68"/>
        <end position="89"/>
    </location>
</feature>
<feature type="transmembrane region" description="Helical" evidence="2">
    <location>
        <begin position="26"/>
        <end position="47"/>
    </location>
</feature>
<name>A0A382K258_9ZZZZ</name>
<gene>
    <name evidence="3" type="ORF">METZ01_LOCUS270416</name>
</gene>
<feature type="compositionally biased region" description="Basic and acidic residues" evidence="1">
    <location>
        <begin position="208"/>
        <end position="241"/>
    </location>
</feature>
<accession>A0A382K258</accession>
<evidence type="ECO:0000256" key="1">
    <source>
        <dbReference type="SAM" id="MobiDB-lite"/>
    </source>
</evidence>
<organism evidence="3">
    <name type="scientific">marine metagenome</name>
    <dbReference type="NCBI Taxonomy" id="408172"/>
    <lineage>
        <taxon>unclassified sequences</taxon>
        <taxon>metagenomes</taxon>
        <taxon>ecological metagenomes</taxon>
    </lineage>
</organism>